<proteinExistence type="evidence at transcript level"/>
<dbReference type="InterPro" id="IPR029063">
    <property type="entry name" value="SAM-dependent_MTases_sf"/>
</dbReference>
<dbReference type="BioCyc" id="MetaCyc:MONOMER-15439"/>
<dbReference type="InterPro" id="IPR008854">
    <property type="entry name" value="TPMT"/>
</dbReference>
<evidence type="ECO:0000256" key="1">
    <source>
        <dbReference type="ARBA" id="ARBA00022553"/>
    </source>
</evidence>
<organism evidence="5">
    <name type="scientific">Batis maritima</name>
    <name type="common">Maritime saltwort</name>
    <dbReference type="NCBI Taxonomy" id="4436"/>
    <lineage>
        <taxon>Eukaryota</taxon>
        <taxon>Viridiplantae</taxon>
        <taxon>Streptophyta</taxon>
        <taxon>Embryophyta</taxon>
        <taxon>Tracheophyta</taxon>
        <taxon>Spermatophyta</taxon>
        <taxon>Magnoliopsida</taxon>
        <taxon>eudicotyledons</taxon>
        <taxon>Gunneridae</taxon>
        <taxon>Pentapetalae</taxon>
        <taxon>rosids</taxon>
        <taxon>malvids</taxon>
        <taxon>Brassicales</taxon>
        <taxon>Bataceae</taxon>
        <taxon>Batis</taxon>
    </lineage>
</organism>
<dbReference type="KEGG" id="ag:AAD26120"/>
<evidence type="ECO:0000256" key="3">
    <source>
        <dbReference type="ARBA" id="ARBA00022679"/>
    </source>
</evidence>
<evidence type="ECO:0000256" key="2">
    <source>
        <dbReference type="ARBA" id="ARBA00022603"/>
    </source>
</evidence>
<dbReference type="AlphaFoldDB" id="Q9ZSZ7"/>
<dbReference type="EMBL" id="AF109128">
    <property type="protein sequence ID" value="AAD26120.1"/>
    <property type="molecule type" value="Genomic_DNA"/>
</dbReference>
<dbReference type="PANTHER" id="PTHR32183:SF11">
    <property type="entry name" value="THIOL METHYLTRANSFERASE 2-RELATED"/>
    <property type="match status" value="1"/>
</dbReference>
<keyword evidence="4" id="KW-0949">S-adenosyl-L-methionine</keyword>
<accession>Q9ZSZ7</accession>
<dbReference type="PANTHER" id="PTHR32183">
    <property type="match status" value="1"/>
</dbReference>
<dbReference type="GO" id="GO:0032259">
    <property type="term" value="P:methylation"/>
    <property type="evidence" value="ECO:0007669"/>
    <property type="project" value="UniProtKB-KW"/>
</dbReference>
<reference evidence="5" key="1">
    <citation type="journal article" date="1998" name="Proc. Natl. Acad. Sci. U.S.A.">
        <title>cDNA cloning of Batis maritima methyl chloride transferase and purification of the enzyme.</title>
        <authorList>
            <person name="Ni X."/>
            <person name="Hager L.P."/>
        </authorList>
    </citation>
    <scope>NUCLEOTIDE SEQUENCE</scope>
</reference>
<keyword evidence="2" id="KW-0489">Methyltransferase</keyword>
<dbReference type="PROSITE" id="PS51585">
    <property type="entry name" value="SAM_MT_TPMT"/>
    <property type="match status" value="1"/>
</dbReference>
<dbReference type="SUPFAM" id="SSF53335">
    <property type="entry name" value="S-adenosyl-L-methionine-dependent methyltransferases"/>
    <property type="match status" value="1"/>
</dbReference>
<dbReference type="CDD" id="cd02440">
    <property type="entry name" value="AdoMet_MTases"/>
    <property type="match status" value="1"/>
</dbReference>
<sequence length="230" mass="25787">MSTVANIAPVFTGDCKTIPTPEECATFLYKVVNSGGWEKCWVEEVIPWDLGVPTPLVLHLVKNNALPNGKGLVPGCGGGYDVVAMANPERFMVGLDISENALKKARETFSTMPNSSCFSFVKEDVFTWRPEQPFDFIFDYVFFCAIDPKMRPAWGKAMYELLKPDGELITLMYPITNHEGGPPFSVSESEYEKVLVPLGFKQLSLEDYSDLAVEPRKGKEKLARWKKMNN</sequence>
<keyword evidence="3 5" id="KW-0808">Transferase</keyword>
<protein>
    <submittedName>
        <fullName evidence="5">Methyl chloride transferase</fullName>
    </submittedName>
</protein>
<evidence type="ECO:0000313" key="5">
    <source>
        <dbReference type="EMBL" id="AAC72357.1"/>
    </source>
</evidence>
<dbReference type="EMBL" id="AF084829">
    <property type="protein sequence ID" value="AAC72357.1"/>
    <property type="molecule type" value="mRNA"/>
</dbReference>
<dbReference type="SMR" id="Q9ZSZ7"/>
<dbReference type="Pfam" id="PF05724">
    <property type="entry name" value="TPMT"/>
    <property type="match status" value="1"/>
</dbReference>
<dbReference type="BRENDA" id="2.1.1.165">
    <property type="organism ID" value="9357"/>
</dbReference>
<evidence type="ECO:0000256" key="4">
    <source>
        <dbReference type="ARBA" id="ARBA00022691"/>
    </source>
</evidence>
<evidence type="ECO:0000313" key="6">
    <source>
        <dbReference type="EMBL" id="AAD26120.1"/>
    </source>
</evidence>
<reference evidence="6" key="2">
    <citation type="journal article" date="1999" name="Proc. Natl. Acad. Sci. U.S.A.">
        <title>Expression of Batis maritima methyl chloride transferase in Escherichia coli.</title>
        <authorList>
            <person name="Ni X."/>
            <person name="Hager L.P."/>
        </authorList>
    </citation>
    <scope>NUCLEOTIDE SEQUENCE</scope>
</reference>
<keyword evidence="1" id="KW-0597">Phosphoprotein</keyword>
<gene>
    <name evidence="6" type="primary">BMCT</name>
</gene>
<dbReference type="GO" id="GO:0008757">
    <property type="term" value="F:S-adenosylmethionine-dependent methyltransferase activity"/>
    <property type="evidence" value="ECO:0007669"/>
    <property type="project" value="InterPro"/>
</dbReference>
<name>Q9ZSZ7_BATMA</name>
<dbReference type="Gene3D" id="3.40.50.150">
    <property type="entry name" value="Vaccinia Virus protein VP39"/>
    <property type="match status" value="1"/>
</dbReference>